<dbReference type="HOGENOM" id="CLU_3140773_0_0_7"/>
<sequence>MLSYLLAMLFMILSSMQESWRKILHIGSSIKFHRDTKMLPRKTTMLVTY</sequence>
<evidence type="ECO:0000313" key="2">
    <source>
        <dbReference type="Proteomes" id="UP000014803"/>
    </source>
</evidence>
<gene>
    <name evidence="1" type="ORF">SCE1572_36215</name>
</gene>
<proteinExistence type="predicted"/>
<dbReference type="AlphaFoldDB" id="S4Y4V6"/>
<reference evidence="1 2" key="1">
    <citation type="journal article" date="2013" name="Sci. Rep.">
        <title>Extraordinary expansion of a Sorangium cellulosum genome from an alkaline milieu.</title>
        <authorList>
            <person name="Han K."/>
            <person name="Li Z.F."/>
            <person name="Peng R."/>
            <person name="Zhu L.P."/>
            <person name="Zhou T."/>
            <person name="Wang L.G."/>
            <person name="Li S.G."/>
            <person name="Zhang X.B."/>
            <person name="Hu W."/>
            <person name="Wu Z.H."/>
            <person name="Qin N."/>
            <person name="Li Y.Z."/>
        </authorList>
    </citation>
    <scope>NUCLEOTIDE SEQUENCE [LARGE SCALE GENOMIC DNA]</scope>
    <source>
        <strain evidence="1 2">So0157-2</strain>
    </source>
</reference>
<dbReference type="Proteomes" id="UP000014803">
    <property type="component" value="Chromosome"/>
</dbReference>
<organism evidence="1 2">
    <name type="scientific">Sorangium cellulosum So0157-2</name>
    <dbReference type="NCBI Taxonomy" id="1254432"/>
    <lineage>
        <taxon>Bacteria</taxon>
        <taxon>Pseudomonadati</taxon>
        <taxon>Myxococcota</taxon>
        <taxon>Polyangia</taxon>
        <taxon>Polyangiales</taxon>
        <taxon>Polyangiaceae</taxon>
        <taxon>Sorangium</taxon>
    </lineage>
</organism>
<dbReference type="KEGG" id="scu:SCE1572_36215"/>
<protein>
    <submittedName>
        <fullName evidence="1">Uncharacterized protein</fullName>
    </submittedName>
</protein>
<accession>S4Y4V6</accession>
<dbReference type="EMBL" id="CP003969">
    <property type="protein sequence ID" value="AGP39456.1"/>
    <property type="molecule type" value="Genomic_DNA"/>
</dbReference>
<name>S4Y4V6_SORCE</name>
<evidence type="ECO:0000313" key="1">
    <source>
        <dbReference type="EMBL" id="AGP39456.1"/>
    </source>
</evidence>